<keyword evidence="2" id="KW-1185">Reference proteome</keyword>
<evidence type="ECO:0008006" key="3">
    <source>
        <dbReference type="Google" id="ProtNLM"/>
    </source>
</evidence>
<dbReference type="Proteomes" id="UP001518140">
    <property type="component" value="Unassembled WGS sequence"/>
</dbReference>
<protein>
    <recommendedName>
        <fullName evidence="3">GNAT family N-acetyltransferase</fullName>
    </recommendedName>
</protein>
<accession>A0ABX0DRG5</accession>
<evidence type="ECO:0000313" key="2">
    <source>
        <dbReference type="Proteomes" id="UP001518140"/>
    </source>
</evidence>
<name>A0ABX0DRG5_9ACTN</name>
<organism evidence="1 2">
    <name type="scientific">Streptomyces ureilyticus</name>
    <dbReference type="NCBI Taxonomy" id="1775131"/>
    <lineage>
        <taxon>Bacteria</taxon>
        <taxon>Bacillati</taxon>
        <taxon>Actinomycetota</taxon>
        <taxon>Actinomycetes</taxon>
        <taxon>Kitasatosporales</taxon>
        <taxon>Streptomycetaceae</taxon>
        <taxon>Streptomyces</taxon>
    </lineage>
</organism>
<dbReference type="RefSeq" id="WP_165339939.1">
    <property type="nucleotide sequence ID" value="NZ_JAAKZX010000037.1"/>
</dbReference>
<evidence type="ECO:0000313" key="1">
    <source>
        <dbReference type="EMBL" id="NGO43325.1"/>
    </source>
</evidence>
<reference evidence="1 2" key="1">
    <citation type="submission" date="2020-02" db="EMBL/GenBank/DDBJ databases">
        <title>Whole-genome analyses of novel actinobacteria.</title>
        <authorList>
            <person name="Sahin N."/>
            <person name="Tokatli A."/>
        </authorList>
    </citation>
    <scope>NUCLEOTIDE SEQUENCE [LARGE SCALE GENOMIC DNA]</scope>
    <source>
        <strain evidence="1 2">YC419</strain>
    </source>
</reference>
<sequence>MTTSKQALVRAAARNNAEWCAAMSRSHGLAGEFGAQAWTAPSRTPLYYPDAVTLVPGADPAALVAGIDTTAAGASVKDSFADLDLTAAGFQVLFEAQWIHRPASVPAPASDLAWDVAGDPGTLRDWALAWDDGGGHADLFRPELLNDAATFVLAGRSADGRVVTGAVASRSDSDQVVGISNVFALDGDPDTAWPVVLNAMNRLFPTLPLVGYEQGDDLVAALRHGFEPVGPLRVWLHGEPSASPL</sequence>
<comment type="caution">
    <text evidence="1">The sequence shown here is derived from an EMBL/GenBank/DDBJ whole genome shotgun (WGS) entry which is preliminary data.</text>
</comment>
<gene>
    <name evidence="1" type="ORF">G6048_14540</name>
</gene>
<proteinExistence type="predicted"/>
<dbReference type="EMBL" id="JAAKZX010000037">
    <property type="protein sequence ID" value="NGO43325.1"/>
    <property type="molecule type" value="Genomic_DNA"/>
</dbReference>